<dbReference type="InterPro" id="IPR029787">
    <property type="entry name" value="Nucleotide_cyclase"/>
</dbReference>
<reference evidence="3 4" key="1">
    <citation type="submission" date="2015-07" db="EMBL/GenBank/DDBJ databases">
        <title>Genome sequence of Leptolinea tardivitalis DSM 16556.</title>
        <authorList>
            <person name="Hemp J."/>
            <person name="Ward L.M."/>
            <person name="Pace L.A."/>
            <person name="Fischer W.W."/>
        </authorList>
    </citation>
    <scope>NUCLEOTIDE SEQUENCE [LARGE SCALE GENOMIC DNA]</scope>
    <source>
        <strain evidence="3 4">YMTK-2</strain>
    </source>
</reference>
<dbReference type="EMBL" id="LGCK01000004">
    <property type="protein sequence ID" value="KPL74017.1"/>
    <property type="molecule type" value="Genomic_DNA"/>
</dbReference>
<feature type="transmembrane region" description="Helical" evidence="1">
    <location>
        <begin position="59"/>
        <end position="79"/>
    </location>
</feature>
<dbReference type="AlphaFoldDB" id="A0A0P6XFN8"/>
<gene>
    <name evidence="3" type="ORF">ADM99_01925</name>
</gene>
<dbReference type="InterPro" id="IPR000160">
    <property type="entry name" value="GGDEF_dom"/>
</dbReference>
<dbReference type="OrthoDB" id="146846at2"/>
<sequence>MRKLKLSLVVLLIYLTLTFNFERLEYKAGFSGVGVHSFVYALLISAILVIFLVPQIQRFSIFIFFFLTSVVYFALRLTFFNDAPIFEGMSTYVTITELAFLILGITLAYRCTKYMGEFEKFVEEVYIPNLGKRILNMESASEEVKTEFIRSRRHQTPMALLAVQPSSSSKKDEEEIKRTVAEIQRHMTSRFISASLAKIITSEARRSDLIISREEDGQFLILCPETKGTSSLVLAERIRKAAEKHLGLQINYGMASFPEEAYTFEEMVQRAIFQMNNVPTDIKVVEPSSLVYEEANRIK</sequence>
<organism evidence="3 4">
    <name type="scientific">Leptolinea tardivitalis</name>
    <dbReference type="NCBI Taxonomy" id="229920"/>
    <lineage>
        <taxon>Bacteria</taxon>
        <taxon>Bacillati</taxon>
        <taxon>Chloroflexota</taxon>
        <taxon>Anaerolineae</taxon>
        <taxon>Anaerolineales</taxon>
        <taxon>Anaerolineaceae</taxon>
        <taxon>Leptolinea</taxon>
    </lineage>
</organism>
<protein>
    <recommendedName>
        <fullName evidence="2">GGDEF domain-containing protein</fullName>
    </recommendedName>
</protein>
<dbReference type="PROSITE" id="PS50887">
    <property type="entry name" value="GGDEF"/>
    <property type="match status" value="1"/>
</dbReference>
<evidence type="ECO:0000313" key="4">
    <source>
        <dbReference type="Proteomes" id="UP000050430"/>
    </source>
</evidence>
<dbReference type="Gene3D" id="3.30.70.270">
    <property type="match status" value="1"/>
</dbReference>
<keyword evidence="4" id="KW-1185">Reference proteome</keyword>
<feature type="domain" description="GGDEF" evidence="2">
    <location>
        <begin position="156"/>
        <end position="294"/>
    </location>
</feature>
<dbReference type="Proteomes" id="UP000050430">
    <property type="component" value="Unassembled WGS sequence"/>
</dbReference>
<name>A0A0P6XFN8_9CHLR</name>
<dbReference type="InterPro" id="IPR043128">
    <property type="entry name" value="Rev_trsase/Diguanyl_cyclase"/>
</dbReference>
<keyword evidence="1" id="KW-0472">Membrane</keyword>
<evidence type="ECO:0000256" key="1">
    <source>
        <dbReference type="SAM" id="Phobius"/>
    </source>
</evidence>
<feature type="transmembrane region" description="Helical" evidence="1">
    <location>
        <begin position="91"/>
        <end position="109"/>
    </location>
</feature>
<evidence type="ECO:0000313" key="3">
    <source>
        <dbReference type="EMBL" id="KPL74017.1"/>
    </source>
</evidence>
<dbReference type="STRING" id="229920.ADM99_01925"/>
<comment type="caution">
    <text evidence="3">The sequence shown here is derived from an EMBL/GenBank/DDBJ whole genome shotgun (WGS) entry which is preliminary data.</text>
</comment>
<keyword evidence="1" id="KW-0812">Transmembrane</keyword>
<dbReference type="SUPFAM" id="SSF55073">
    <property type="entry name" value="Nucleotide cyclase"/>
    <property type="match status" value="1"/>
</dbReference>
<dbReference type="RefSeq" id="WP_062422985.1">
    <property type="nucleotide sequence ID" value="NZ_BBYA01000012.1"/>
</dbReference>
<evidence type="ECO:0000259" key="2">
    <source>
        <dbReference type="PROSITE" id="PS50887"/>
    </source>
</evidence>
<proteinExistence type="predicted"/>
<feature type="transmembrane region" description="Helical" evidence="1">
    <location>
        <begin position="28"/>
        <end position="52"/>
    </location>
</feature>
<accession>A0A0P6XFN8</accession>
<keyword evidence="1" id="KW-1133">Transmembrane helix</keyword>